<dbReference type="SUPFAM" id="SSF48498">
    <property type="entry name" value="Tetracyclin repressor-like, C-terminal domain"/>
    <property type="match status" value="1"/>
</dbReference>
<evidence type="ECO:0000256" key="1">
    <source>
        <dbReference type="ARBA" id="ARBA00022491"/>
    </source>
</evidence>
<gene>
    <name evidence="5" type="ORF">AB4Y30_16985</name>
</gene>
<dbReference type="PANTHER" id="PTHR43479">
    <property type="entry name" value="ACREF/ENVCD OPERON REPRESSOR-RELATED"/>
    <property type="match status" value="1"/>
</dbReference>
<dbReference type="PANTHER" id="PTHR43479:SF11">
    <property type="entry name" value="ACREF_ENVCD OPERON REPRESSOR-RELATED"/>
    <property type="match status" value="1"/>
</dbReference>
<feature type="domain" description="HTH tetR-type" evidence="4">
    <location>
        <begin position="25"/>
        <end position="85"/>
    </location>
</feature>
<organism evidence="5">
    <name type="scientific">Ornithinibacillus sp. 4-3</name>
    <dbReference type="NCBI Taxonomy" id="3231488"/>
    <lineage>
        <taxon>Bacteria</taxon>
        <taxon>Bacillati</taxon>
        <taxon>Bacillota</taxon>
        <taxon>Bacilli</taxon>
        <taxon>Bacillales</taxon>
        <taxon>Bacillaceae</taxon>
        <taxon>Ornithinibacillus</taxon>
    </lineage>
</organism>
<dbReference type="GO" id="GO:0003677">
    <property type="term" value="F:DNA binding"/>
    <property type="evidence" value="ECO:0007669"/>
    <property type="project" value="UniProtKB-UniRule"/>
</dbReference>
<dbReference type="RefSeq" id="WP_368653369.1">
    <property type="nucleotide sequence ID" value="NZ_CP162599.1"/>
</dbReference>
<dbReference type="InterPro" id="IPR009057">
    <property type="entry name" value="Homeodomain-like_sf"/>
</dbReference>
<name>A0AB39HR30_9BACI</name>
<sequence>MNKEDVNLMNQDSIRSTVKDLDLVEKRREQMIKAAIALFKEKGFHRTTTREIAKASGFSIGTLYEYISTKEDILFLVCDYIYEQVHDRLKATIDFKKPSIQSLITVIELYFQFMDEIQDEVIIMYQEVKSLHDHAKTYVLEKERDMVSMLKWVIVTCVPHEITAKDAELLANNIFVQGQMWGFRRWALQKQFTIEEYIKKQIHYLILALEIEQDQIADEK</sequence>
<dbReference type="Pfam" id="PF00440">
    <property type="entry name" value="TetR_N"/>
    <property type="match status" value="1"/>
</dbReference>
<keyword evidence="2 3" id="KW-0238">DNA-binding</keyword>
<evidence type="ECO:0000256" key="3">
    <source>
        <dbReference type="PROSITE-ProRule" id="PRU00335"/>
    </source>
</evidence>
<evidence type="ECO:0000259" key="4">
    <source>
        <dbReference type="PROSITE" id="PS50977"/>
    </source>
</evidence>
<dbReference type="AlphaFoldDB" id="A0AB39HR30"/>
<dbReference type="PROSITE" id="PS50977">
    <property type="entry name" value="HTH_TETR_2"/>
    <property type="match status" value="1"/>
</dbReference>
<feature type="DNA-binding region" description="H-T-H motif" evidence="3">
    <location>
        <begin position="48"/>
        <end position="67"/>
    </location>
</feature>
<reference evidence="5" key="1">
    <citation type="submission" date="2024-07" db="EMBL/GenBank/DDBJ databases">
        <title>Halotolerant mesophilic bacterium Ornithinibacillus sp. 4-3, sp. nov., isolated from soil.</title>
        <authorList>
            <person name="Sidarenka A.V."/>
            <person name="Guliayeva D.E."/>
            <person name="Leanovich S.I."/>
            <person name="Hileuskaya K.S."/>
            <person name="Akhremchuk A.E."/>
            <person name="Sikolenko M.A."/>
            <person name="Valentovich L.N."/>
        </authorList>
    </citation>
    <scope>NUCLEOTIDE SEQUENCE</scope>
    <source>
        <strain evidence="5">4-3</strain>
    </source>
</reference>
<accession>A0AB39HR30</accession>
<evidence type="ECO:0000313" key="5">
    <source>
        <dbReference type="EMBL" id="XDK32681.1"/>
    </source>
</evidence>
<keyword evidence="1" id="KW-0678">Repressor</keyword>
<dbReference type="InterPro" id="IPR050624">
    <property type="entry name" value="HTH-type_Tx_Regulator"/>
</dbReference>
<proteinExistence type="predicted"/>
<evidence type="ECO:0000256" key="2">
    <source>
        <dbReference type="ARBA" id="ARBA00023125"/>
    </source>
</evidence>
<dbReference type="EMBL" id="CP162599">
    <property type="protein sequence ID" value="XDK32681.1"/>
    <property type="molecule type" value="Genomic_DNA"/>
</dbReference>
<protein>
    <submittedName>
        <fullName evidence="5">TetR/AcrR family transcriptional regulator</fullName>
    </submittedName>
</protein>
<dbReference type="PRINTS" id="PR00455">
    <property type="entry name" value="HTHTETR"/>
</dbReference>
<dbReference type="SUPFAM" id="SSF46689">
    <property type="entry name" value="Homeodomain-like"/>
    <property type="match status" value="1"/>
</dbReference>
<dbReference type="Gene3D" id="1.10.357.10">
    <property type="entry name" value="Tetracycline Repressor, domain 2"/>
    <property type="match status" value="1"/>
</dbReference>
<dbReference type="InterPro" id="IPR036271">
    <property type="entry name" value="Tet_transcr_reg_TetR-rel_C_sf"/>
</dbReference>
<dbReference type="InterPro" id="IPR001647">
    <property type="entry name" value="HTH_TetR"/>
</dbReference>